<sequence>MLFSLKRKIITFLVLVLIYTIGASAVTPTATPTPTPTPNPGGLADAQLHAVMGIITNFILSGENPKTVAFNKIRAYASSNGNTSTPSIADYIKAQIVGVDSRTLTALNDTIALMATIEVDTTAKIQQILDTILSTPPVLTLVGDANLTLEVNTPYTELGATAIDALDGNLTSSIVITGSVDIQTLGKQTLTYSVTDTDNNTATVERNITVVDTTPPTFTSEDNTTVAENQTDAITLQATDSSAIAYSISGGDSTDFDVNATTGVVTFKVAPDFETKDMYTFTATATDAYGNEGTQEVTIEIDDVDEGIVHNGSTYGTVISPHTGKEWLDRNLGANRVCTSFYDTECYGDYYQWGRNFDGHQESNSTTTATQATDVNATGSNFITSSSIYSYDWAKTADSTGSLREANWSGTDGSSVCPVGFRVPTLTELNEELFDAGSTQVQNRDDAFNSFLALPSAGFRINGSGFLNVQGSWGYLWTSSVSGSNSSYVFFGSGAGTINNSRAYGFAVRCLRD</sequence>
<feature type="signal peptide" evidence="5">
    <location>
        <begin position="1"/>
        <end position="25"/>
    </location>
</feature>
<dbReference type="InterPro" id="IPR032179">
    <property type="entry name" value="Cry22Aa_Ig-like"/>
</dbReference>
<dbReference type="CDD" id="cd11304">
    <property type="entry name" value="Cadherin_repeat"/>
    <property type="match status" value="1"/>
</dbReference>
<dbReference type="SMART" id="SM00112">
    <property type="entry name" value="CA"/>
    <property type="match status" value="1"/>
</dbReference>
<organism evidence="7">
    <name type="scientific">uncultured Sulfurovum sp</name>
    <dbReference type="NCBI Taxonomy" id="269237"/>
    <lineage>
        <taxon>Bacteria</taxon>
        <taxon>Pseudomonadati</taxon>
        <taxon>Campylobacterota</taxon>
        <taxon>Epsilonproteobacteria</taxon>
        <taxon>Campylobacterales</taxon>
        <taxon>Sulfurovaceae</taxon>
        <taxon>Sulfurovum</taxon>
        <taxon>environmental samples</taxon>
    </lineage>
</organism>
<dbReference type="Pfam" id="PF00028">
    <property type="entry name" value="Cadherin"/>
    <property type="match status" value="1"/>
</dbReference>
<dbReference type="GO" id="GO:0045296">
    <property type="term" value="F:cadherin binding"/>
    <property type="evidence" value="ECO:0007669"/>
    <property type="project" value="TreeGrafter"/>
</dbReference>
<dbReference type="PROSITE" id="PS50268">
    <property type="entry name" value="CADHERIN_2"/>
    <property type="match status" value="1"/>
</dbReference>
<dbReference type="PANTHER" id="PTHR24027:SF438">
    <property type="entry name" value="CADHERIN 23"/>
    <property type="match status" value="1"/>
</dbReference>
<feature type="domain" description="Cadherin" evidence="6">
    <location>
        <begin position="202"/>
        <end position="323"/>
    </location>
</feature>
<dbReference type="SUPFAM" id="SSF49313">
    <property type="entry name" value="Cadherin-like"/>
    <property type="match status" value="1"/>
</dbReference>
<dbReference type="Pfam" id="PF16403">
    <property type="entry name" value="Bact_surface_Ig-like"/>
    <property type="match status" value="1"/>
</dbReference>
<dbReference type="GO" id="GO:0007156">
    <property type="term" value="P:homophilic cell adhesion via plasma membrane adhesion molecules"/>
    <property type="evidence" value="ECO:0007669"/>
    <property type="project" value="InterPro"/>
</dbReference>
<dbReference type="InterPro" id="IPR013783">
    <property type="entry name" value="Ig-like_fold"/>
</dbReference>
<dbReference type="Gene3D" id="2.60.40.60">
    <property type="entry name" value="Cadherins"/>
    <property type="match status" value="1"/>
</dbReference>
<evidence type="ECO:0000313" key="7">
    <source>
        <dbReference type="EMBL" id="CAA6828043.1"/>
    </source>
</evidence>
<accession>A0A6S6UKD2</accession>
<protein>
    <recommendedName>
        <fullName evidence="6">Cadherin domain-containing protein</fullName>
    </recommendedName>
</protein>
<dbReference type="GO" id="GO:0016342">
    <property type="term" value="C:catenin complex"/>
    <property type="evidence" value="ECO:0007669"/>
    <property type="project" value="TreeGrafter"/>
</dbReference>
<evidence type="ECO:0000256" key="4">
    <source>
        <dbReference type="ARBA" id="ARBA00023136"/>
    </source>
</evidence>
<comment type="subcellular location">
    <subcellularLocation>
        <location evidence="1">Membrane</location>
    </subcellularLocation>
</comment>
<dbReference type="GO" id="GO:0005509">
    <property type="term" value="F:calcium ion binding"/>
    <property type="evidence" value="ECO:0007669"/>
    <property type="project" value="InterPro"/>
</dbReference>
<evidence type="ECO:0000256" key="3">
    <source>
        <dbReference type="ARBA" id="ARBA00022837"/>
    </source>
</evidence>
<dbReference type="InterPro" id="IPR015919">
    <property type="entry name" value="Cadherin-like_sf"/>
</dbReference>
<dbReference type="InterPro" id="IPR039808">
    <property type="entry name" value="Cadherin"/>
</dbReference>
<keyword evidence="5" id="KW-0732">Signal</keyword>
<keyword evidence="4" id="KW-0472">Membrane</keyword>
<dbReference type="GO" id="GO:0016477">
    <property type="term" value="P:cell migration"/>
    <property type="evidence" value="ECO:0007669"/>
    <property type="project" value="TreeGrafter"/>
</dbReference>
<evidence type="ECO:0000256" key="1">
    <source>
        <dbReference type="ARBA" id="ARBA00004370"/>
    </source>
</evidence>
<evidence type="ECO:0000256" key="5">
    <source>
        <dbReference type="SAM" id="SignalP"/>
    </source>
</evidence>
<evidence type="ECO:0000259" key="6">
    <source>
        <dbReference type="PROSITE" id="PS50268"/>
    </source>
</evidence>
<dbReference type="Gene3D" id="2.60.40.10">
    <property type="entry name" value="Immunoglobulins"/>
    <property type="match status" value="1"/>
</dbReference>
<proteinExistence type="predicted"/>
<reference evidence="7" key="1">
    <citation type="submission" date="2020-01" db="EMBL/GenBank/DDBJ databases">
        <authorList>
            <person name="Meier V. D."/>
            <person name="Meier V D."/>
        </authorList>
    </citation>
    <scope>NUCLEOTIDE SEQUENCE</scope>
    <source>
        <strain evidence="7">HLG_WM_MAG_01</strain>
    </source>
</reference>
<dbReference type="AlphaFoldDB" id="A0A6S6UKD2"/>
<evidence type="ECO:0000256" key="2">
    <source>
        <dbReference type="ARBA" id="ARBA00022737"/>
    </source>
</evidence>
<dbReference type="InterPro" id="IPR002126">
    <property type="entry name" value="Cadherin-like_dom"/>
</dbReference>
<feature type="chain" id="PRO_5028251894" description="Cadherin domain-containing protein" evidence="5">
    <location>
        <begin position="26"/>
        <end position="513"/>
    </location>
</feature>
<keyword evidence="3" id="KW-0106">Calcium</keyword>
<dbReference type="PANTHER" id="PTHR24027">
    <property type="entry name" value="CADHERIN-23"/>
    <property type="match status" value="1"/>
</dbReference>
<gene>
    <name evidence="7" type="ORF">HELGO_WM9666</name>
</gene>
<dbReference type="GO" id="GO:0008013">
    <property type="term" value="F:beta-catenin binding"/>
    <property type="evidence" value="ECO:0007669"/>
    <property type="project" value="TreeGrafter"/>
</dbReference>
<dbReference type="EMBL" id="CACVAS010000168">
    <property type="protein sequence ID" value="CAA6828043.1"/>
    <property type="molecule type" value="Genomic_DNA"/>
</dbReference>
<keyword evidence="2" id="KW-0677">Repeat</keyword>
<name>A0A6S6UKD2_9BACT</name>